<reference evidence="1 2" key="1">
    <citation type="submission" date="2014-04" db="EMBL/GenBank/DDBJ databases">
        <authorList>
            <consortium name="DOE Joint Genome Institute"/>
            <person name="Kuo A."/>
            <person name="Kohler A."/>
            <person name="Jargeat P."/>
            <person name="Nagy L.G."/>
            <person name="Floudas D."/>
            <person name="Copeland A."/>
            <person name="Barry K.W."/>
            <person name="Cichocki N."/>
            <person name="Veneault-Fourrey C."/>
            <person name="LaButti K."/>
            <person name="Lindquist E.A."/>
            <person name="Lipzen A."/>
            <person name="Lundell T."/>
            <person name="Morin E."/>
            <person name="Murat C."/>
            <person name="Sun H."/>
            <person name="Tunlid A."/>
            <person name="Henrissat B."/>
            <person name="Grigoriev I.V."/>
            <person name="Hibbett D.S."/>
            <person name="Martin F."/>
            <person name="Nordberg H.P."/>
            <person name="Cantor M.N."/>
            <person name="Hua S.X."/>
        </authorList>
    </citation>
    <scope>NUCLEOTIDE SEQUENCE [LARGE SCALE GENOMIC DNA]</scope>
    <source>
        <strain evidence="1 2">Ve08.2h10</strain>
    </source>
</reference>
<dbReference type="AlphaFoldDB" id="A0A0D0BJS4"/>
<dbReference type="HOGENOM" id="CLU_2016000_0_0_1"/>
<accession>A0A0D0BJS4</accession>
<dbReference type="EMBL" id="KN831491">
    <property type="protein sequence ID" value="KIK71902.1"/>
    <property type="molecule type" value="Genomic_DNA"/>
</dbReference>
<proteinExistence type="predicted"/>
<protein>
    <submittedName>
        <fullName evidence="1">Uncharacterized protein</fullName>
    </submittedName>
</protein>
<reference evidence="2" key="2">
    <citation type="submission" date="2015-01" db="EMBL/GenBank/DDBJ databases">
        <title>Evolutionary Origins and Diversification of the Mycorrhizal Mutualists.</title>
        <authorList>
            <consortium name="DOE Joint Genome Institute"/>
            <consortium name="Mycorrhizal Genomics Consortium"/>
            <person name="Kohler A."/>
            <person name="Kuo A."/>
            <person name="Nagy L.G."/>
            <person name="Floudas D."/>
            <person name="Copeland A."/>
            <person name="Barry K.W."/>
            <person name="Cichocki N."/>
            <person name="Veneault-Fourrey C."/>
            <person name="LaButti K."/>
            <person name="Lindquist E.A."/>
            <person name="Lipzen A."/>
            <person name="Lundell T."/>
            <person name="Morin E."/>
            <person name="Murat C."/>
            <person name="Riley R."/>
            <person name="Ohm R."/>
            <person name="Sun H."/>
            <person name="Tunlid A."/>
            <person name="Henrissat B."/>
            <person name="Grigoriev I.V."/>
            <person name="Hibbett D.S."/>
            <person name="Martin F."/>
        </authorList>
    </citation>
    <scope>NUCLEOTIDE SEQUENCE [LARGE SCALE GENOMIC DNA]</scope>
    <source>
        <strain evidence="2">Ve08.2h10</strain>
    </source>
</reference>
<organism evidence="1 2">
    <name type="scientific">Paxillus rubicundulus Ve08.2h10</name>
    <dbReference type="NCBI Taxonomy" id="930991"/>
    <lineage>
        <taxon>Eukaryota</taxon>
        <taxon>Fungi</taxon>
        <taxon>Dikarya</taxon>
        <taxon>Basidiomycota</taxon>
        <taxon>Agaricomycotina</taxon>
        <taxon>Agaricomycetes</taxon>
        <taxon>Agaricomycetidae</taxon>
        <taxon>Boletales</taxon>
        <taxon>Paxilineae</taxon>
        <taxon>Paxillaceae</taxon>
        <taxon>Paxillus</taxon>
    </lineage>
</organism>
<evidence type="ECO:0000313" key="1">
    <source>
        <dbReference type="EMBL" id="KIK71902.1"/>
    </source>
</evidence>
<dbReference type="Proteomes" id="UP000054538">
    <property type="component" value="Unassembled WGS sequence"/>
</dbReference>
<dbReference type="InParanoid" id="A0A0D0BJS4"/>
<keyword evidence="2" id="KW-1185">Reference proteome</keyword>
<evidence type="ECO:0000313" key="2">
    <source>
        <dbReference type="Proteomes" id="UP000054538"/>
    </source>
</evidence>
<gene>
    <name evidence="1" type="ORF">PAXRUDRAFT_22661</name>
</gene>
<name>A0A0D0BJS4_9AGAM</name>
<sequence length="123" mass="13764">MCCEYPLQDDVKEATNYLEAMNSCALVAPTTLSARTLGVMFSYLPTVHQPQLSPAPRLRHLLQNDRVHHPPVLYSYQDTEVLTAYIDTTSTWTGDLGGLVQHPLWVLTRDSTAGTYKLAKQSK</sequence>